<reference evidence="1 2" key="1">
    <citation type="submission" date="2020-07" db="EMBL/GenBank/DDBJ databases">
        <title>Roseicoccus Jingziensis gen. nov., sp. nov., isolated from coastal seawater.</title>
        <authorList>
            <person name="Feng X."/>
        </authorList>
    </citation>
    <scope>NUCLEOTIDE SEQUENCE [LARGE SCALE GENOMIC DNA]</scope>
    <source>
        <strain evidence="1 2">N1E253</strain>
    </source>
</reference>
<dbReference type="GO" id="GO:0016791">
    <property type="term" value="F:phosphatase activity"/>
    <property type="evidence" value="ECO:0007669"/>
    <property type="project" value="TreeGrafter"/>
</dbReference>
<organism evidence="1 2">
    <name type="scientific">Oceaniferula marina</name>
    <dbReference type="NCBI Taxonomy" id="2748318"/>
    <lineage>
        <taxon>Bacteria</taxon>
        <taxon>Pseudomonadati</taxon>
        <taxon>Verrucomicrobiota</taxon>
        <taxon>Verrucomicrobiia</taxon>
        <taxon>Verrucomicrobiales</taxon>
        <taxon>Verrucomicrobiaceae</taxon>
        <taxon>Oceaniferula</taxon>
    </lineage>
</organism>
<proteinExistence type="predicted"/>
<evidence type="ECO:0000313" key="1">
    <source>
        <dbReference type="EMBL" id="NWK54905.1"/>
    </source>
</evidence>
<dbReference type="GO" id="GO:0000287">
    <property type="term" value="F:magnesium ion binding"/>
    <property type="evidence" value="ECO:0007669"/>
    <property type="project" value="TreeGrafter"/>
</dbReference>
<dbReference type="InterPro" id="IPR006379">
    <property type="entry name" value="HAD-SF_hydro_IIB"/>
</dbReference>
<dbReference type="InterPro" id="IPR036412">
    <property type="entry name" value="HAD-like_sf"/>
</dbReference>
<dbReference type="GO" id="GO:0005829">
    <property type="term" value="C:cytosol"/>
    <property type="evidence" value="ECO:0007669"/>
    <property type="project" value="TreeGrafter"/>
</dbReference>
<accession>A0A851GI63</accession>
<protein>
    <submittedName>
        <fullName evidence="1">HAD family phosphatase</fullName>
    </submittedName>
</protein>
<dbReference type="Pfam" id="PF08282">
    <property type="entry name" value="Hydrolase_3"/>
    <property type="match status" value="1"/>
</dbReference>
<gene>
    <name evidence="1" type="ORF">HW115_04745</name>
</gene>
<dbReference type="NCBIfam" id="TIGR01484">
    <property type="entry name" value="HAD-SF-IIB"/>
    <property type="match status" value="1"/>
</dbReference>
<dbReference type="PANTHER" id="PTHR10000">
    <property type="entry name" value="PHOSPHOSERINE PHOSPHATASE"/>
    <property type="match status" value="1"/>
</dbReference>
<dbReference type="AlphaFoldDB" id="A0A851GI63"/>
<name>A0A851GI63_9BACT</name>
<dbReference type="PANTHER" id="PTHR10000:SF8">
    <property type="entry name" value="HAD SUPERFAMILY HYDROLASE-LIKE, TYPE 3"/>
    <property type="match status" value="1"/>
</dbReference>
<dbReference type="SUPFAM" id="SSF56784">
    <property type="entry name" value="HAD-like"/>
    <property type="match status" value="1"/>
</dbReference>
<dbReference type="Gene3D" id="3.40.50.1000">
    <property type="entry name" value="HAD superfamily/HAD-like"/>
    <property type="match status" value="2"/>
</dbReference>
<comment type="caution">
    <text evidence="1">The sequence shown here is derived from an EMBL/GenBank/DDBJ whole genome shotgun (WGS) entry which is preliminary data.</text>
</comment>
<dbReference type="EMBL" id="JACBAZ010000001">
    <property type="protein sequence ID" value="NWK54905.1"/>
    <property type="molecule type" value="Genomic_DNA"/>
</dbReference>
<dbReference type="Proteomes" id="UP000557872">
    <property type="component" value="Unassembled WGS sequence"/>
</dbReference>
<sequence>MKTLEPVDSPDWLLAFDFDGTLAMPDRNPPVSPELYALLRSLRVSHKAVWGINTGRSLMFTVQGMADVKMPFLPDFLVVREREIYVPNAFQRWVPIGGWNKQCEKEHRRLFWRHGRFLKRVKKWVESETAAVWGFQEEEPAGIVASTASEMDGIVARLDEELPKRKNLSYQRNGIYLRFSHADYHKGSAMAEIGRLLGVARDRRFAIGDGHNDLDMMNVDLAAHLACPVNACAEVKERIFQLGGYLADHEASEGAAQALKQLFGLKM</sequence>
<keyword evidence="2" id="KW-1185">Reference proteome</keyword>
<evidence type="ECO:0000313" key="2">
    <source>
        <dbReference type="Proteomes" id="UP000557872"/>
    </source>
</evidence>
<dbReference type="RefSeq" id="WP_178931407.1">
    <property type="nucleotide sequence ID" value="NZ_JACBAZ010000001.1"/>
</dbReference>
<dbReference type="InterPro" id="IPR023214">
    <property type="entry name" value="HAD_sf"/>
</dbReference>